<organism evidence="2 3">
    <name type="scientific">Emergencia timonensis</name>
    <dbReference type="NCBI Taxonomy" id="1776384"/>
    <lineage>
        <taxon>Bacteria</taxon>
        <taxon>Bacillati</taxon>
        <taxon>Bacillota</taxon>
        <taxon>Clostridia</taxon>
        <taxon>Peptostreptococcales</taxon>
        <taxon>Anaerovoracaceae</taxon>
        <taxon>Emergencia</taxon>
    </lineage>
</organism>
<dbReference type="GeneID" id="83005173"/>
<comment type="caution">
    <text evidence="2">The sequence shown here is derived from an EMBL/GenBank/DDBJ whole genome shotgun (WGS) entry which is preliminary data.</text>
</comment>
<dbReference type="InterPro" id="IPR045865">
    <property type="entry name" value="ACT-like_dom_sf"/>
</dbReference>
<dbReference type="EMBL" id="QRMS01000001">
    <property type="protein sequence ID" value="RHJ89504.1"/>
    <property type="molecule type" value="Genomic_DNA"/>
</dbReference>
<proteinExistence type="predicted"/>
<dbReference type="Pfam" id="PF13740">
    <property type="entry name" value="ACT_6"/>
    <property type="match status" value="1"/>
</dbReference>
<feature type="domain" description="ACT" evidence="1">
    <location>
        <begin position="8"/>
        <end position="82"/>
    </location>
</feature>
<dbReference type="Gene3D" id="3.30.70.260">
    <property type="match status" value="1"/>
</dbReference>
<keyword evidence="3" id="KW-1185">Reference proteome</keyword>
<evidence type="ECO:0000259" key="1">
    <source>
        <dbReference type="PROSITE" id="PS51671"/>
    </source>
</evidence>
<sequence>MKETSKAVVTVIGKDMVGILAKVSTACAEANTNVIEVTQSVLDSFFCMVMIIDITESDKQIDQLQKSIEEKVPAMQVHVMHENIFNSMHRI</sequence>
<protein>
    <submittedName>
        <fullName evidence="2">ACT domain-containing protein</fullName>
    </submittedName>
</protein>
<dbReference type="PROSITE" id="PS51671">
    <property type="entry name" value="ACT"/>
    <property type="match status" value="1"/>
</dbReference>
<dbReference type="STRING" id="1776384.GCA_900086585_02853"/>
<name>A0A415E711_9FIRM</name>
<dbReference type="SUPFAM" id="SSF55021">
    <property type="entry name" value="ACT-like"/>
    <property type="match status" value="1"/>
</dbReference>
<dbReference type="AlphaFoldDB" id="A0A415E711"/>
<dbReference type="Proteomes" id="UP000284841">
    <property type="component" value="Unassembled WGS sequence"/>
</dbReference>
<gene>
    <name evidence="2" type="ORF">DW099_02730</name>
</gene>
<evidence type="ECO:0000313" key="3">
    <source>
        <dbReference type="Proteomes" id="UP000284841"/>
    </source>
</evidence>
<dbReference type="RefSeq" id="WP_067539864.1">
    <property type="nucleotide sequence ID" value="NZ_AP025567.1"/>
</dbReference>
<dbReference type="NCBIfam" id="NF001220">
    <property type="entry name" value="PRK00194.1"/>
    <property type="match status" value="1"/>
</dbReference>
<evidence type="ECO:0000313" key="2">
    <source>
        <dbReference type="EMBL" id="RHJ89504.1"/>
    </source>
</evidence>
<dbReference type="InterPro" id="IPR002912">
    <property type="entry name" value="ACT_dom"/>
</dbReference>
<dbReference type="OrthoDB" id="9803078at2"/>
<reference evidence="2 3" key="1">
    <citation type="submission" date="2018-08" db="EMBL/GenBank/DDBJ databases">
        <title>A genome reference for cultivated species of the human gut microbiota.</title>
        <authorList>
            <person name="Zou Y."/>
            <person name="Xue W."/>
            <person name="Luo G."/>
        </authorList>
    </citation>
    <scope>NUCLEOTIDE SEQUENCE [LARGE SCALE GENOMIC DNA]</scope>
    <source>
        <strain evidence="2 3">AM07-24</strain>
    </source>
</reference>
<accession>A0A415E711</accession>